<dbReference type="Proteomes" id="UP000009026">
    <property type="component" value="Chromosome"/>
</dbReference>
<feature type="transmembrane region" description="Helical" evidence="8">
    <location>
        <begin position="72"/>
        <end position="91"/>
    </location>
</feature>
<protein>
    <recommendedName>
        <fullName evidence="4 8">Signal peptidase I</fullName>
        <ecNumber evidence="3 8">3.4.21.89</ecNumber>
    </recommendedName>
</protein>
<dbReference type="InterPro" id="IPR019757">
    <property type="entry name" value="Pept_S26A_signal_pept_1_Lys-AS"/>
</dbReference>
<dbReference type="PROSITE" id="PS00760">
    <property type="entry name" value="SPASE_I_2"/>
    <property type="match status" value="1"/>
</dbReference>
<keyword evidence="6 8" id="KW-0378">Hydrolase</keyword>
<evidence type="ECO:0000256" key="3">
    <source>
        <dbReference type="ARBA" id="ARBA00013208"/>
    </source>
</evidence>
<dbReference type="Pfam" id="PF10502">
    <property type="entry name" value="Peptidase_S26"/>
    <property type="match status" value="1"/>
</dbReference>
<comment type="subcellular location">
    <subcellularLocation>
        <location evidence="9">Membrane</location>
        <topology evidence="9">Single-pass type II membrane protein</topology>
    </subcellularLocation>
</comment>
<accession>A0A0H4XEH3</accession>
<sequence>MNAAMPSATPPAKLSEAMAARRTPEMLRAHRALVWRERLTSLWAPLCIIGLLYVPYTVLIEYSRASAAWAQPVMKGLGLLMVLYFVGLLVWRNVSPREKALRGVRHEAAELLAENERILGKPGVHGKVPGEVQERIAEQALRVEQASAEGDAERLRTEVKALDGLTAQHLGAFRKQSAADFLGGFGKALLVALVIRTFIVEPYRIPSGSMLPTLEIGDQVFVNKFIYGVRLPFLNVVPFVIVRPPERGDVIVFNNPVNESVDYIKRVVGVPGDVVEFINGVVHINGQPQARQLVSGDFTVHNITEDGRWYDQQEALFEEDLSGVTHAALQTLSRMPRREGPYEVPPGHVFAVGDNRDNSADSRHGLGVTGYGKAEYVPYGHIKGKAMVVWLSLGYHGLLHNLFGGTGLRVDRFFEPVR</sequence>
<dbReference type="InterPro" id="IPR036286">
    <property type="entry name" value="LexA/Signal_pep-like_sf"/>
</dbReference>
<keyword evidence="8" id="KW-0812">Transmembrane</keyword>
<feature type="active site" evidence="7">
    <location>
        <position position="209"/>
    </location>
</feature>
<evidence type="ECO:0000256" key="8">
    <source>
        <dbReference type="RuleBase" id="RU003993"/>
    </source>
</evidence>
<keyword evidence="8" id="KW-0472">Membrane</keyword>
<organism evidence="11 12">
    <name type="scientific">Pseudomyxococcus hansupus</name>
    <dbReference type="NCBI Taxonomy" id="1297742"/>
    <lineage>
        <taxon>Bacteria</taxon>
        <taxon>Pseudomonadati</taxon>
        <taxon>Myxococcota</taxon>
        <taxon>Myxococcia</taxon>
        <taxon>Myxococcales</taxon>
        <taxon>Cystobacterineae</taxon>
        <taxon>Myxococcaceae</taxon>
        <taxon>Pseudomyxococcus</taxon>
    </lineage>
</organism>
<dbReference type="KEGG" id="mym:A176_003404"/>
<dbReference type="RefSeq" id="WP_002640584.1">
    <property type="nucleotide sequence ID" value="NZ_CP012109.1"/>
</dbReference>
<feature type="transmembrane region" description="Helical" evidence="8">
    <location>
        <begin position="42"/>
        <end position="60"/>
    </location>
</feature>
<evidence type="ECO:0000256" key="7">
    <source>
        <dbReference type="PIRSR" id="PIRSR600223-1"/>
    </source>
</evidence>
<evidence type="ECO:0000256" key="4">
    <source>
        <dbReference type="ARBA" id="ARBA00019232"/>
    </source>
</evidence>
<dbReference type="PRINTS" id="PR00727">
    <property type="entry name" value="LEADERPTASE"/>
</dbReference>
<dbReference type="STRING" id="1297742.A176_003404"/>
<evidence type="ECO:0000256" key="9">
    <source>
        <dbReference type="RuleBase" id="RU362042"/>
    </source>
</evidence>
<evidence type="ECO:0000313" key="12">
    <source>
        <dbReference type="Proteomes" id="UP000009026"/>
    </source>
</evidence>
<keyword evidence="5 8" id="KW-0645">Protease</keyword>
<dbReference type="InterPro" id="IPR019756">
    <property type="entry name" value="Pept_S26A_signal_pept_1_Ser-AS"/>
</dbReference>
<dbReference type="EC" id="3.4.21.89" evidence="3 8"/>
<feature type="domain" description="Peptidase S26" evidence="10">
    <location>
        <begin position="186"/>
        <end position="390"/>
    </location>
</feature>
<dbReference type="InterPro" id="IPR019533">
    <property type="entry name" value="Peptidase_S26"/>
</dbReference>
<comment type="catalytic activity">
    <reaction evidence="1 8">
        <text>Cleavage of hydrophobic, N-terminal signal or leader sequences from secreted and periplasmic proteins.</text>
        <dbReference type="EC" id="3.4.21.89"/>
    </reaction>
</comment>
<dbReference type="GO" id="GO:0004252">
    <property type="term" value="F:serine-type endopeptidase activity"/>
    <property type="evidence" value="ECO:0007669"/>
    <property type="project" value="InterPro"/>
</dbReference>
<comment type="similarity">
    <text evidence="2 9">Belongs to the peptidase S26 family.</text>
</comment>
<dbReference type="SUPFAM" id="SSF51306">
    <property type="entry name" value="LexA/Signal peptidase"/>
    <property type="match status" value="1"/>
</dbReference>
<dbReference type="eggNOG" id="COG0681">
    <property type="taxonomic scope" value="Bacteria"/>
</dbReference>
<evidence type="ECO:0000313" key="11">
    <source>
        <dbReference type="EMBL" id="AKQ66492.1"/>
    </source>
</evidence>
<dbReference type="InterPro" id="IPR000223">
    <property type="entry name" value="Pept_S26A_signal_pept_1"/>
</dbReference>
<reference evidence="11 12" key="1">
    <citation type="journal article" date="2016" name="PLoS ONE">
        <title>Complete Genome Sequence and Comparative Genomics of a Novel Myxobacterium Myxococcus hansupus.</title>
        <authorList>
            <person name="Sharma G."/>
            <person name="Narwani T."/>
            <person name="Subramanian S."/>
        </authorList>
    </citation>
    <scope>NUCLEOTIDE SEQUENCE [LARGE SCALE GENOMIC DNA]</scope>
    <source>
        <strain evidence="12">mixupus</strain>
    </source>
</reference>
<dbReference type="GO" id="GO:0016020">
    <property type="term" value="C:membrane"/>
    <property type="evidence" value="ECO:0007669"/>
    <property type="project" value="UniProtKB-SubCell"/>
</dbReference>
<dbReference type="PROSITE" id="PS00501">
    <property type="entry name" value="SPASE_I_1"/>
    <property type="match status" value="1"/>
</dbReference>
<comment type="caution">
    <text evidence="9">Lacks conserved residue(s) required for the propagation of feature annotation.</text>
</comment>
<dbReference type="NCBIfam" id="TIGR02227">
    <property type="entry name" value="sigpep_I_bact"/>
    <property type="match status" value="1"/>
</dbReference>
<gene>
    <name evidence="11" type="ORF">A176_003404</name>
</gene>
<evidence type="ECO:0000259" key="10">
    <source>
        <dbReference type="Pfam" id="PF10502"/>
    </source>
</evidence>
<name>A0A0H4XEH3_9BACT</name>
<dbReference type="CDD" id="cd06530">
    <property type="entry name" value="S26_SPase_I"/>
    <property type="match status" value="1"/>
</dbReference>
<proteinExistence type="inferred from homology"/>
<feature type="active site" evidence="7">
    <location>
        <position position="265"/>
    </location>
</feature>
<dbReference type="GO" id="GO:0009003">
    <property type="term" value="F:signal peptidase activity"/>
    <property type="evidence" value="ECO:0007669"/>
    <property type="project" value="UniProtKB-EC"/>
</dbReference>
<keyword evidence="12" id="KW-1185">Reference proteome</keyword>
<evidence type="ECO:0000256" key="6">
    <source>
        <dbReference type="ARBA" id="ARBA00022801"/>
    </source>
</evidence>
<evidence type="ECO:0000256" key="1">
    <source>
        <dbReference type="ARBA" id="ARBA00000677"/>
    </source>
</evidence>
<dbReference type="Gene3D" id="2.10.109.10">
    <property type="entry name" value="Umud Fragment, subunit A"/>
    <property type="match status" value="1"/>
</dbReference>
<evidence type="ECO:0000256" key="5">
    <source>
        <dbReference type="ARBA" id="ARBA00022670"/>
    </source>
</evidence>
<dbReference type="EMBL" id="CP012109">
    <property type="protein sequence ID" value="AKQ66492.1"/>
    <property type="molecule type" value="Genomic_DNA"/>
</dbReference>
<evidence type="ECO:0000256" key="2">
    <source>
        <dbReference type="ARBA" id="ARBA00009370"/>
    </source>
</evidence>
<keyword evidence="8" id="KW-1133">Transmembrane helix</keyword>
<dbReference type="PATRIC" id="fig|1297742.4.peg.3434"/>
<dbReference type="OrthoDB" id="9815782at2"/>
<dbReference type="PANTHER" id="PTHR43390:SF1">
    <property type="entry name" value="CHLOROPLAST PROCESSING PEPTIDASE"/>
    <property type="match status" value="1"/>
</dbReference>
<dbReference type="GO" id="GO:0006465">
    <property type="term" value="P:signal peptide processing"/>
    <property type="evidence" value="ECO:0007669"/>
    <property type="project" value="InterPro"/>
</dbReference>
<dbReference type="AlphaFoldDB" id="A0A0H4XEH3"/>
<dbReference type="PANTHER" id="PTHR43390">
    <property type="entry name" value="SIGNAL PEPTIDASE I"/>
    <property type="match status" value="1"/>
</dbReference>